<evidence type="ECO:0000313" key="4">
    <source>
        <dbReference type="EMBL" id="NGN41912.1"/>
    </source>
</evidence>
<dbReference type="InterPro" id="IPR013154">
    <property type="entry name" value="ADH-like_N"/>
</dbReference>
<dbReference type="InterPro" id="IPR036291">
    <property type="entry name" value="NAD(P)-bd_dom_sf"/>
</dbReference>
<accession>A0A7C9VCP0</accession>
<proteinExistence type="predicted"/>
<dbReference type="Gene3D" id="3.40.50.720">
    <property type="entry name" value="NAD(P)-binding Rossmann-like Domain"/>
    <property type="match status" value="1"/>
</dbReference>
<evidence type="ECO:0000256" key="1">
    <source>
        <dbReference type="ARBA" id="ARBA00023002"/>
    </source>
</evidence>
<organism evidence="4 5">
    <name type="scientific">Mesorhizobium zhangyense</name>
    <dbReference type="NCBI Taxonomy" id="1776730"/>
    <lineage>
        <taxon>Bacteria</taxon>
        <taxon>Pseudomonadati</taxon>
        <taxon>Pseudomonadota</taxon>
        <taxon>Alphaproteobacteria</taxon>
        <taxon>Hyphomicrobiales</taxon>
        <taxon>Phyllobacteriaceae</taxon>
        <taxon>Mesorhizobium</taxon>
    </lineage>
</organism>
<keyword evidence="1" id="KW-0560">Oxidoreductase</keyword>
<comment type="caution">
    <text evidence="4">The sequence shown here is derived from an EMBL/GenBank/DDBJ whole genome shotgun (WGS) entry which is preliminary data.</text>
</comment>
<gene>
    <name evidence="4" type="ORF">G6N74_12605</name>
</gene>
<sequence length="329" mass="34533">MRAIRITEDHAIDVIEARVPALKQGEILVRPRACGICGTDLHILHHGFPGTCYPVTPGHEFSGHVVAVGQGTKGVREGDFVAVDPNVVCGECRWCRAGRPNLCLHLSPIGVGRAGAAAEYVAVPARNAFAVNEKIGAGVAALIEPLACAIHAVETAGRLRDRRVLVLGGGTMGMLIALASRKMGAGEITLADPVATKRAIATRIGIDKAVDPSALGDELFDVVFEAAGAVPALKQALTCVDKTGTLVQVGVHDVDVTVPINPFNVYEQEITIVGSNSLADKFAAATELMPDLQKEAETLIGEPFNIWDFAAAVESMAAGHAIKTQLVFD</sequence>
<dbReference type="EMBL" id="JAAKZG010000004">
    <property type="protein sequence ID" value="NGN41912.1"/>
    <property type="molecule type" value="Genomic_DNA"/>
</dbReference>
<dbReference type="InterPro" id="IPR013149">
    <property type="entry name" value="ADH-like_C"/>
</dbReference>
<reference evidence="4 5" key="1">
    <citation type="submission" date="2020-02" db="EMBL/GenBank/DDBJ databases">
        <title>Genome sequence of the type strain CGMCC 1.15528 of Mesorhizobium zhangyense.</title>
        <authorList>
            <person name="Gao J."/>
            <person name="Sun J."/>
        </authorList>
    </citation>
    <scope>NUCLEOTIDE SEQUENCE [LARGE SCALE GENOMIC DNA]</scope>
    <source>
        <strain evidence="4 5">CGMCC 1.15528</strain>
    </source>
</reference>
<dbReference type="AlphaFoldDB" id="A0A7C9VCP0"/>
<evidence type="ECO:0000259" key="2">
    <source>
        <dbReference type="Pfam" id="PF00107"/>
    </source>
</evidence>
<dbReference type="PANTHER" id="PTHR43401:SF2">
    <property type="entry name" value="L-THREONINE 3-DEHYDROGENASE"/>
    <property type="match status" value="1"/>
</dbReference>
<dbReference type="Pfam" id="PF08240">
    <property type="entry name" value="ADH_N"/>
    <property type="match status" value="1"/>
</dbReference>
<protein>
    <submittedName>
        <fullName evidence="4">Alcohol dehydrogenase catalytic domain-containing protein</fullName>
    </submittedName>
</protein>
<dbReference type="InterPro" id="IPR011032">
    <property type="entry name" value="GroES-like_sf"/>
</dbReference>
<dbReference type="PANTHER" id="PTHR43401">
    <property type="entry name" value="L-THREONINE 3-DEHYDROGENASE"/>
    <property type="match status" value="1"/>
</dbReference>
<dbReference type="SUPFAM" id="SSF50129">
    <property type="entry name" value="GroES-like"/>
    <property type="match status" value="1"/>
</dbReference>
<dbReference type="SUPFAM" id="SSF51735">
    <property type="entry name" value="NAD(P)-binding Rossmann-fold domains"/>
    <property type="match status" value="1"/>
</dbReference>
<dbReference type="Pfam" id="PF00107">
    <property type="entry name" value="ADH_zinc_N"/>
    <property type="match status" value="1"/>
</dbReference>
<evidence type="ECO:0000259" key="3">
    <source>
        <dbReference type="Pfam" id="PF08240"/>
    </source>
</evidence>
<feature type="domain" description="Alcohol dehydrogenase-like C-terminal" evidence="2">
    <location>
        <begin position="173"/>
        <end position="288"/>
    </location>
</feature>
<dbReference type="Proteomes" id="UP000481252">
    <property type="component" value="Unassembled WGS sequence"/>
</dbReference>
<keyword evidence="5" id="KW-1185">Reference proteome</keyword>
<dbReference type="GO" id="GO:0016491">
    <property type="term" value="F:oxidoreductase activity"/>
    <property type="evidence" value="ECO:0007669"/>
    <property type="project" value="UniProtKB-KW"/>
</dbReference>
<evidence type="ECO:0000313" key="5">
    <source>
        <dbReference type="Proteomes" id="UP000481252"/>
    </source>
</evidence>
<dbReference type="Gene3D" id="3.90.180.10">
    <property type="entry name" value="Medium-chain alcohol dehydrogenases, catalytic domain"/>
    <property type="match status" value="1"/>
</dbReference>
<feature type="domain" description="Alcohol dehydrogenase-like N-terminal" evidence="3">
    <location>
        <begin position="24"/>
        <end position="131"/>
    </location>
</feature>
<dbReference type="InterPro" id="IPR050129">
    <property type="entry name" value="Zn_alcohol_dh"/>
</dbReference>
<name>A0A7C9VCP0_9HYPH</name>